<evidence type="ECO:0000256" key="2">
    <source>
        <dbReference type="ARBA" id="ARBA00010686"/>
    </source>
</evidence>
<name>A0AA86RC54_9EUKA</name>
<dbReference type="GO" id="GO:0005978">
    <property type="term" value="P:glycogen biosynthetic process"/>
    <property type="evidence" value="ECO:0007669"/>
    <property type="project" value="UniProtKB-KW"/>
</dbReference>
<sequence>MKPYVLECAYEIVHKVGGVETVVRTKAPEMIRNYGLNFLMCGPYIPSDERYQTFFEDQRANAPEFNQLLTQFENDFGFPVGCVKYGQWLIPGAPRCVLLPVDIDCDSFRKLREIAVDIINVQLSLNCYDFKDSTPELYRYNAISFGAMQWAFYSFFMPQFIQKQKEKCLVVQVHEWLAGFGLILMKQGNAYSRTGRTSAYWSPDKLRFVFTTHATTIGRHLSAGDICLNDLFKGQSQVDYADGESWKRGIALEHKSERAAANLAHVLTTVSTITGQECEYFLGRKPEVITWNGLHVNSQKGLVDDHELQSTHRSMKQKIMDFVQTYFCGIDPDNTQIFFTAGRNEYKNKGIDLFIDALERVRNSLDNDQFIREHPHANKTVVAFIIAPQPNHSFSQHALNTANLMKEMKLNIDSVGIQLQQNLIKKLCRANTDVKNLTLNDLLEKEDIINIKRFQQQLKKSACGSPITTHNLVDENCQIMNALRAKGLVNQPLTHVKVIFVPEFLSKTSIFGLDYQEFVRGAHLGVFASLYEPFGYTSPECMCVGTASVVSNMCGFGNLVDSTNQELQKAQKEGKKDVFQEMEQMHRSSSSLLDLNVIQNDVNHVVNSLNISTVKPHDTWIHNELGVQVIDRVHIGYNESVNQMYNGMMDYLQLSMYDRIALRNRMTRNAVFVDWSVQIKQFVDAYSRAMFAQSW</sequence>
<dbReference type="SUPFAM" id="SSF53756">
    <property type="entry name" value="UDP-Glycosyltransferase/glycogen phosphorylase"/>
    <property type="match status" value="2"/>
</dbReference>
<keyword evidence="5 7" id="KW-0320">Glycogen biosynthesis</keyword>
<gene>
    <name evidence="9" type="ORF">HINF_LOCUS21876</name>
    <name evidence="8" type="ORF">HINF_LOCUS57893</name>
</gene>
<dbReference type="Pfam" id="PF05693">
    <property type="entry name" value="Glycogen_syn"/>
    <property type="match status" value="2"/>
</dbReference>
<dbReference type="Gene3D" id="3.40.50.2000">
    <property type="entry name" value="Glycogen Phosphorylase B"/>
    <property type="match status" value="2"/>
</dbReference>
<proteinExistence type="inferred from homology"/>
<keyword evidence="4 7" id="KW-0808">Transferase</keyword>
<evidence type="ECO:0000313" key="9">
    <source>
        <dbReference type="EMBL" id="CAL6010000.1"/>
    </source>
</evidence>
<dbReference type="GO" id="GO:0004373">
    <property type="term" value="F:alpha-1,4-glucan glucosyltransferase (UDP-glucose donor) activity"/>
    <property type="evidence" value="ECO:0007669"/>
    <property type="project" value="UniProtKB-EC"/>
</dbReference>
<dbReference type="EC" id="2.4.1.11" evidence="7"/>
<comment type="caution">
    <text evidence="8">The sequence shown here is derived from an EMBL/GenBank/DDBJ whole genome shotgun (WGS) entry which is preliminary data.</text>
</comment>
<reference evidence="9 10" key="2">
    <citation type="submission" date="2024-07" db="EMBL/GenBank/DDBJ databases">
        <authorList>
            <person name="Akdeniz Z."/>
        </authorList>
    </citation>
    <scope>NUCLEOTIDE SEQUENCE [LARGE SCALE GENOMIC DNA]</scope>
</reference>
<protein>
    <recommendedName>
        <fullName evidence="7">Glycogen [starch] synthase</fullName>
        <ecNumber evidence="7">2.4.1.11</ecNumber>
    </recommendedName>
</protein>
<dbReference type="Proteomes" id="UP001642409">
    <property type="component" value="Unassembled WGS sequence"/>
</dbReference>
<evidence type="ECO:0000256" key="6">
    <source>
        <dbReference type="ARBA" id="ARBA00047345"/>
    </source>
</evidence>
<dbReference type="InterPro" id="IPR008631">
    <property type="entry name" value="Glycogen_synth"/>
</dbReference>
<keyword evidence="10" id="KW-1185">Reference proteome</keyword>
<evidence type="ECO:0000256" key="3">
    <source>
        <dbReference type="ARBA" id="ARBA00022676"/>
    </source>
</evidence>
<keyword evidence="3 7" id="KW-0328">Glycosyltransferase</keyword>
<dbReference type="GO" id="GO:0005737">
    <property type="term" value="C:cytoplasm"/>
    <property type="evidence" value="ECO:0007669"/>
    <property type="project" value="TreeGrafter"/>
</dbReference>
<reference evidence="8" key="1">
    <citation type="submission" date="2023-06" db="EMBL/GenBank/DDBJ databases">
        <authorList>
            <person name="Kurt Z."/>
        </authorList>
    </citation>
    <scope>NUCLEOTIDE SEQUENCE</scope>
</reference>
<evidence type="ECO:0000256" key="7">
    <source>
        <dbReference type="RuleBase" id="RU363104"/>
    </source>
</evidence>
<accession>A0AA86RC54</accession>
<comment type="pathway">
    <text evidence="1 7">Glycan biosynthesis; glycogen biosynthesis.</text>
</comment>
<dbReference type="PANTHER" id="PTHR10176">
    <property type="entry name" value="GLYCOGEN SYNTHASE"/>
    <property type="match status" value="1"/>
</dbReference>
<evidence type="ECO:0000256" key="1">
    <source>
        <dbReference type="ARBA" id="ARBA00004964"/>
    </source>
</evidence>
<dbReference type="EMBL" id="CATOUU010001068">
    <property type="protein sequence ID" value="CAI9970248.1"/>
    <property type="molecule type" value="Genomic_DNA"/>
</dbReference>
<comment type="function">
    <text evidence="7">Transfers the glycosyl residue from UDP-Glc to the non-reducing end of alpha-1,4-glucan.</text>
</comment>
<dbReference type="PANTHER" id="PTHR10176:SF3">
    <property type="entry name" value="GLYCOGEN [STARCH] SYNTHASE"/>
    <property type="match status" value="1"/>
</dbReference>
<dbReference type="EMBL" id="CAXDID020000060">
    <property type="protein sequence ID" value="CAL6010000.1"/>
    <property type="molecule type" value="Genomic_DNA"/>
</dbReference>
<dbReference type="AlphaFoldDB" id="A0AA86RC54"/>
<evidence type="ECO:0000256" key="5">
    <source>
        <dbReference type="ARBA" id="ARBA00023056"/>
    </source>
</evidence>
<comment type="similarity">
    <text evidence="2 7">Belongs to the glycosyltransferase 3 family.</text>
</comment>
<organism evidence="8">
    <name type="scientific">Hexamita inflata</name>
    <dbReference type="NCBI Taxonomy" id="28002"/>
    <lineage>
        <taxon>Eukaryota</taxon>
        <taxon>Metamonada</taxon>
        <taxon>Diplomonadida</taxon>
        <taxon>Hexamitidae</taxon>
        <taxon>Hexamitinae</taxon>
        <taxon>Hexamita</taxon>
    </lineage>
</organism>
<evidence type="ECO:0000256" key="4">
    <source>
        <dbReference type="ARBA" id="ARBA00022679"/>
    </source>
</evidence>
<evidence type="ECO:0000313" key="8">
    <source>
        <dbReference type="EMBL" id="CAI9970248.1"/>
    </source>
</evidence>
<evidence type="ECO:0000313" key="10">
    <source>
        <dbReference type="Proteomes" id="UP001642409"/>
    </source>
</evidence>
<comment type="catalytic activity">
    <reaction evidence="6">
        <text>[(1-&gt;4)-alpha-D-glucosyl](n) + UDP-alpha-D-glucose = [(1-&gt;4)-alpha-D-glucosyl](n+1) + UDP + H(+)</text>
        <dbReference type="Rhea" id="RHEA:18549"/>
        <dbReference type="Rhea" id="RHEA-COMP:9584"/>
        <dbReference type="Rhea" id="RHEA-COMP:9587"/>
        <dbReference type="ChEBI" id="CHEBI:15378"/>
        <dbReference type="ChEBI" id="CHEBI:15444"/>
        <dbReference type="ChEBI" id="CHEBI:58223"/>
        <dbReference type="ChEBI" id="CHEBI:58885"/>
        <dbReference type="EC" id="2.4.1.11"/>
    </reaction>
    <physiologicalReaction direction="left-to-right" evidence="6">
        <dbReference type="Rhea" id="RHEA:18550"/>
    </physiologicalReaction>
</comment>
<dbReference type="Gene3D" id="6.10.260.10">
    <property type="match status" value="1"/>
</dbReference>